<protein>
    <submittedName>
        <fullName evidence="2">Uncharacterized protein</fullName>
    </submittedName>
</protein>
<dbReference type="Proteomes" id="UP001152484">
    <property type="component" value="Unassembled WGS sequence"/>
</dbReference>
<name>A0A9P1E947_CUSEU</name>
<feature type="region of interest" description="Disordered" evidence="1">
    <location>
        <begin position="1"/>
        <end position="45"/>
    </location>
</feature>
<accession>A0A9P1E947</accession>
<dbReference type="EMBL" id="CAMAPE010000019">
    <property type="protein sequence ID" value="CAH9088640.1"/>
    <property type="molecule type" value="Genomic_DNA"/>
</dbReference>
<reference evidence="2" key="1">
    <citation type="submission" date="2022-07" db="EMBL/GenBank/DDBJ databases">
        <authorList>
            <person name="Macas J."/>
            <person name="Novak P."/>
            <person name="Neumann P."/>
        </authorList>
    </citation>
    <scope>NUCLEOTIDE SEQUENCE</scope>
</reference>
<comment type="caution">
    <text evidence="2">The sequence shown here is derived from an EMBL/GenBank/DDBJ whole genome shotgun (WGS) entry which is preliminary data.</text>
</comment>
<proteinExistence type="predicted"/>
<evidence type="ECO:0000313" key="2">
    <source>
        <dbReference type="EMBL" id="CAH9088640.1"/>
    </source>
</evidence>
<feature type="region of interest" description="Disordered" evidence="1">
    <location>
        <begin position="361"/>
        <end position="394"/>
    </location>
</feature>
<gene>
    <name evidence="2" type="ORF">CEURO_LOCUS10607</name>
</gene>
<feature type="compositionally biased region" description="Basic residues" evidence="1">
    <location>
        <begin position="12"/>
        <end position="21"/>
    </location>
</feature>
<feature type="compositionally biased region" description="Acidic residues" evidence="1">
    <location>
        <begin position="375"/>
        <end position="394"/>
    </location>
</feature>
<keyword evidence="3" id="KW-1185">Reference proteome</keyword>
<feature type="compositionally biased region" description="Low complexity" evidence="1">
    <location>
        <begin position="27"/>
        <end position="45"/>
    </location>
</feature>
<evidence type="ECO:0000313" key="3">
    <source>
        <dbReference type="Proteomes" id="UP001152484"/>
    </source>
</evidence>
<dbReference type="AlphaFoldDB" id="A0A9P1E947"/>
<evidence type="ECO:0000256" key="1">
    <source>
        <dbReference type="SAM" id="MobiDB-lite"/>
    </source>
</evidence>
<dbReference type="OrthoDB" id="1325588at2759"/>
<feature type="compositionally biased region" description="Basic and acidic residues" evidence="1">
    <location>
        <begin position="361"/>
        <end position="374"/>
    </location>
</feature>
<organism evidence="2 3">
    <name type="scientific">Cuscuta europaea</name>
    <name type="common">European dodder</name>
    <dbReference type="NCBI Taxonomy" id="41803"/>
    <lineage>
        <taxon>Eukaryota</taxon>
        <taxon>Viridiplantae</taxon>
        <taxon>Streptophyta</taxon>
        <taxon>Embryophyta</taxon>
        <taxon>Tracheophyta</taxon>
        <taxon>Spermatophyta</taxon>
        <taxon>Magnoliopsida</taxon>
        <taxon>eudicotyledons</taxon>
        <taxon>Gunneridae</taxon>
        <taxon>Pentapetalae</taxon>
        <taxon>asterids</taxon>
        <taxon>lamiids</taxon>
        <taxon>Solanales</taxon>
        <taxon>Convolvulaceae</taxon>
        <taxon>Cuscuteae</taxon>
        <taxon>Cuscuta</taxon>
        <taxon>Cuscuta subgen. Cuscuta</taxon>
    </lineage>
</organism>
<sequence length="394" mass="43717">MDDNRVLAGGIGKRKKKMKRNPKVDSPTTTAPQPEPAPTVQQPEPIQQFSGQDHYDAMIIDDRFGSDQPHQFSQHFDSVQGEISNVGGNHTDHITGQVERISLSDPVHEVLERAGSTTSQIWSTSSWFNNSSLPQLPVEQSEECLTLTALKMGLYTLQMREARLAKERELIVAQSSAEQTAAAAITSREAEWKAFAEEKQRLDTELGTLRVQLAASQAKVIAAEAAQIKFEEMPSSIPDGPYEVNVDLSAVREAFKSSDEFSIIKDDHARTQIPFAFGAYLKGFPRGADRLSAGVALLDKDPESKKWNDSIVAYLYAKIGQVLLRPFVAQLQNNIGRPVQVSDLPQDEIIQAQFEKFQRDLQREADRAAGREPEPPSDDDEDEDEDGEEMAPGQ</sequence>